<reference evidence="1" key="1">
    <citation type="submission" date="2022-07" db="EMBL/GenBank/DDBJ databases">
        <title>Genome Sequence of Phlebia brevispora.</title>
        <authorList>
            <person name="Buettner E."/>
        </authorList>
    </citation>
    <scope>NUCLEOTIDE SEQUENCE</scope>
    <source>
        <strain evidence="1">MPL23</strain>
    </source>
</reference>
<name>A0ACC1TAX9_9APHY</name>
<comment type="caution">
    <text evidence="1">The sequence shown here is derived from an EMBL/GenBank/DDBJ whole genome shotgun (WGS) entry which is preliminary data.</text>
</comment>
<sequence>MASNGVNIDGMMLFEQPFLRVPYENYRKVFRTSQKHIEKELAALHTAANDLVVRSKAGEADSEETLKALDGMMKRVEVLKRKLSELQSASGNPTLAVLRERLQHLSAVESIQSTNSPEFSRWADIRLDRWLVDWALRNRKERTARQIAQERGIETLVDIDLFSDIRRIEDALARQSCTEALAWCSENKAALRKVKNPLEFELRLQEFIELARARNLIEAIAYQKKHLNHWQESHATQIYQASALLAYSPQSAFGPYKRLYDPSRWQTLVQSFRLAVYNLSTLPTEPLLHLALYAGLASLKLPACYDHETKNVDCPVCNGGLNELAKEVPFSHHVNSTIVCRLTGRIMDADNWPMAFPVHGHVYSKEALEDMAARNDGMVTCPKTGERCDFSELRKVFVS</sequence>
<evidence type="ECO:0000313" key="2">
    <source>
        <dbReference type="Proteomes" id="UP001148662"/>
    </source>
</evidence>
<gene>
    <name evidence="1" type="ORF">NM688_g1581</name>
</gene>
<evidence type="ECO:0000313" key="1">
    <source>
        <dbReference type="EMBL" id="KAJ3557231.1"/>
    </source>
</evidence>
<keyword evidence="2" id="KW-1185">Reference proteome</keyword>
<protein>
    <submittedName>
        <fullName evidence="1">Uncharacterized protein</fullName>
    </submittedName>
</protein>
<dbReference type="EMBL" id="JANHOG010000175">
    <property type="protein sequence ID" value="KAJ3557231.1"/>
    <property type="molecule type" value="Genomic_DNA"/>
</dbReference>
<proteinExistence type="predicted"/>
<accession>A0ACC1TAX9</accession>
<organism evidence="1 2">
    <name type="scientific">Phlebia brevispora</name>
    <dbReference type="NCBI Taxonomy" id="194682"/>
    <lineage>
        <taxon>Eukaryota</taxon>
        <taxon>Fungi</taxon>
        <taxon>Dikarya</taxon>
        <taxon>Basidiomycota</taxon>
        <taxon>Agaricomycotina</taxon>
        <taxon>Agaricomycetes</taxon>
        <taxon>Polyporales</taxon>
        <taxon>Meruliaceae</taxon>
        <taxon>Phlebia</taxon>
    </lineage>
</organism>
<dbReference type="Proteomes" id="UP001148662">
    <property type="component" value="Unassembled WGS sequence"/>
</dbReference>